<reference evidence="1 2" key="1">
    <citation type="submission" date="2019-07" db="EMBL/GenBank/DDBJ databases">
        <title>Annotation for the trematode Paragonimus westermani.</title>
        <authorList>
            <person name="Choi Y.-J."/>
        </authorList>
    </citation>
    <scope>NUCLEOTIDE SEQUENCE [LARGE SCALE GENOMIC DNA]</scope>
    <source>
        <strain evidence="1">180907_Pwestermani</strain>
    </source>
</reference>
<dbReference type="AlphaFoldDB" id="A0A8T0DRY6"/>
<evidence type="ECO:0000313" key="2">
    <source>
        <dbReference type="Proteomes" id="UP000699462"/>
    </source>
</evidence>
<dbReference type="Proteomes" id="UP000699462">
    <property type="component" value="Unassembled WGS sequence"/>
</dbReference>
<organism evidence="1 2">
    <name type="scientific">Paragonimus westermani</name>
    <dbReference type="NCBI Taxonomy" id="34504"/>
    <lineage>
        <taxon>Eukaryota</taxon>
        <taxon>Metazoa</taxon>
        <taxon>Spiralia</taxon>
        <taxon>Lophotrochozoa</taxon>
        <taxon>Platyhelminthes</taxon>
        <taxon>Trematoda</taxon>
        <taxon>Digenea</taxon>
        <taxon>Plagiorchiida</taxon>
        <taxon>Troglotremata</taxon>
        <taxon>Troglotrematidae</taxon>
        <taxon>Paragonimus</taxon>
    </lineage>
</organism>
<proteinExistence type="predicted"/>
<sequence length="106" mass="11394">MDNSAGACSALLNCLREDAVSNLPSMVASGTEHLLATVDLVMDGSTQLLSPIPLKHITHPNLLHVAVWYSAHECLTYLLQNGFACDLDKPSGVSPILSHILKKMNN</sequence>
<protein>
    <submittedName>
        <fullName evidence="1">Uncharacterized protein</fullName>
    </submittedName>
</protein>
<comment type="caution">
    <text evidence="1">The sequence shown here is derived from an EMBL/GenBank/DDBJ whole genome shotgun (WGS) entry which is preliminary data.</text>
</comment>
<gene>
    <name evidence="1" type="ORF">P879_05447</name>
</gene>
<name>A0A8T0DRY6_9TREM</name>
<accession>A0A8T0DRY6</accession>
<dbReference type="EMBL" id="JTDF01001554">
    <property type="protein sequence ID" value="KAF8569854.1"/>
    <property type="molecule type" value="Genomic_DNA"/>
</dbReference>
<keyword evidence="2" id="KW-1185">Reference proteome</keyword>
<evidence type="ECO:0000313" key="1">
    <source>
        <dbReference type="EMBL" id="KAF8569854.1"/>
    </source>
</evidence>